<dbReference type="Proteomes" id="UP000198426">
    <property type="component" value="Unassembled WGS sequence"/>
</dbReference>
<organism evidence="5 6">
    <name type="scientific">Tropicimonas sediminicola</name>
    <dbReference type="NCBI Taxonomy" id="1031541"/>
    <lineage>
        <taxon>Bacteria</taxon>
        <taxon>Pseudomonadati</taxon>
        <taxon>Pseudomonadota</taxon>
        <taxon>Alphaproteobacteria</taxon>
        <taxon>Rhodobacterales</taxon>
        <taxon>Roseobacteraceae</taxon>
        <taxon>Tropicimonas</taxon>
    </lineage>
</organism>
<keyword evidence="6" id="KW-1185">Reference proteome</keyword>
<dbReference type="PANTHER" id="PTHR10434">
    <property type="entry name" value="1-ACYL-SN-GLYCEROL-3-PHOSPHATE ACYLTRANSFERASE"/>
    <property type="match status" value="1"/>
</dbReference>
<proteinExistence type="predicted"/>
<reference evidence="5 6" key="1">
    <citation type="submission" date="2017-06" db="EMBL/GenBank/DDBJ databases">
        <authorList>
            <person name="Kim H.J."/>
            <person name="Triplett B.A."/>
        </authorList>
    </citation>
    <scope>NUCLEOTIDE SEQUENCE [LARGE SCALE GENOMIC DNA]</scope>
    <source>
        <strain evidence="5 6">DSM 29339</strain>
    </source>
</reference>
<feature type="domain" description="Phospholipid/glycerol acyltransferase" evidence="4">
    <location>
        <begin position="72"/>
        <end position="188"/>
    </location>
</feature>
<evidence type="ECO:0000313" key="6">
    <source>
        <dbReference type="Proteomes" id="UP000198426"/>
    </source>
</evidence>
<dbReference type="Pfam" id="PF01553">
    <property type="entry name" value="Acyltransferase"/>
    <property type="match status" value="1"/>
</dbReference>
<dbReference type="AlphaFoldDB" id="A0A239FH41"/>
<dbReference type="CDD" id="cd07989">
    <property type="entry name" value="LPLAT_AGPAT-like"/>
    <property type="match status" value="1"/>
</dbReference>
<dbReference type="SUPFAM" id="SSF69593">
    <property type="entry name" value="Glycerol-3-phosphate (1)-acyltransferase"/>
    <property type="match status" value="1"/>
</dbReference>
<dbReference type="RefSeq" id="WP_176442801.1">
    <property type="nucleotide sequence ID" value="NZ_FZOY01000002.1"/>
</dbReference>
<accession>A0A239FH41</accession>
<keyword evidence="2 5" id="KW-0808">Transferase</keyword>
<sequence>MQILKRLALIVIGPALFLFICAAPYVCDRRRGFRAWYWRLVPRSCGWLLWFLSIRVEISPEARQRLDVDVNSLFAVNHRSHLDGFALLANVPATKWVTFGAKKELFDNRLIGRGFRAAGLVEIDRKSGSQALQVLTRAVEAMPLRRSLILFPEGTRARGEALGGFKAGILLVARATGRSIRPVVIAGSDALLPRGALMPRAGTIRIEVMESFHPDTGASVDADVDRLRAGMVATYDAMQG</sequence>
<evidence type="ECO:0000256" key="1">
    <source>
        <dbReference type="ARBA" id="ARBA00005189"/>
    </source>
</evidence>
<evidence type="ECO:0000259" key="4">
    <source>
        <dbReference type="SMART" id="SM00563"/>
    </source>
</evidence>
<gene>
    <name evidence="5" type="ORF">SAMN05421757_102664</name>
</gene>
<keyword evidence="3 5" id="KW-0012">Acyltransferase</keyword>
<evidence type="ECO:0000256" key="3">
    <source>
        <dbReference type="ARBA" id="ARBA00023315"/>
    </source>
</evidence>
<dbReference type="InterPro" id="IPR002123">
    <property type="entry name" value="Plipid/glycerol_acylTrfase"/>
</dbReference>
<dbReference type="EMBL" id="FZOY01000002">
    <property type="protein sequence ID" value="SNS56071.1"/>
    <property type="molecule type" value="Genomic_DNA"/>
</dbReference>
<dbReference type="SMART" id="SM00563">
    <property type="entry name" value="PlsC"/>
    <property type="match status" value="1"/>
</dbReference>
<protein>
    <submittedName>
        <fullName evidence="5">1-acyl-sn-glycerol-3-phosphate acyltransferase</fullName>
    </submittedName>
</protein>
<evidence type="ECO:0000256" key="2">
    <source>
        <dbReference type="ARBA" id="ARBA00022679"/>
    </source>
</evidence>
<dbReference type="GO" id="GO:0003841">
    <property type="term" value="F:1-acylglycerol-3-phosphate O-acyltransferase activity"/>
    <property type="evidence" value="ECO:0007669"/>
    <property type="project" value="TreeGrafter"/>
</dbReference>
<evidence type="ECO:0000313" key="5">
    <source>
        <dbReference type="EMBL" id="SNS56071.1"/>
    </source>
</evidence>
<name>A0A239FH41_9RHOB</name>
<dbReference type="GO" id="GO:0006654">
    <property type="term" value="P:phosphatidic acid biosynthetic process"/>
    <property type="evidence" value="ECO:0007669"/>
    <property type="project" value="TreeGrafter"/>
</dbReference>
<comment type="pathway">
    <text evidence="1">Lipid metabolism.</text>
</comment>
<dbReference type="PANTHER" id="PTHR10434:SF66">
    <property type="entry name" value="PHOSPHOLIPID_GLYCEROL ACYLTRANSFERASE DOMAIN-CONTAINING PROTEIN"/>
    <property type="match status" value="1"/>
</dbReference>